<keyword evidence="1" id="KW-0812">Transmembrane</keyword>
<organism evidence="2 3">
    <name type="scientific">Staphylotrichum longicolle</name>
    <dbReference type="NCBI Taxonomy" id="669026"/>
    <lineage>
        <taxon>Eukaryota</taxon>
        <taxon>Fungi</taxon>
        <taxon>Dikarya</taxon>
        <taxon>Ascomycota</taxon>
        <taxon>Pezizomycotina</taxon>
        <taxon>Sordariomycetes</taxon>
        <taxon>Sordariomycetidae</taxon>
        <taxon>Sordariales</taxon>
        <taxon>Chaetomiaceae</taxon>
        <taxon>Staphylotrichum</taxon>
    </lineage>
</organism>
<proteinExistence type="predicted"/>
<protein>
    <submittedName>
        <fullName evidence="2">Uncharacterized protein</fullName>
    </submittedName>
</protein>
<dbReference type="EMBL" id="JAHCVI010000001">
    <property type="protein sequence ID" value="KAG7291716.1"/>
    <property type="molecule type" value="Genomic_DNA"/>
</dbReference>
<keyword evidence="1" id="KW-1133">Transmembrane helix</keyword>
<dbReference type="AlphaFoldDB" id="A0AAD4F1R3"/>
<gene>
    <name evidence="2" type="ORF">NEMBOFW57_001735</name>
</gene>
<accession>A0AAD4F1R3</accession>
<keyword evidence="1" id="KW-0472">Membrane</keyword>
<evidence type="ECO:0000313" key="3">
    <source>
        <dbReference type="Proteomes" id="UP001197093"/>
    </source>
</evidence>
<name>A0AAD4F1R3_9PEZI</name>
<evidence type="ECO:0000313" key="2">
    <source>
        <dbReference type="EMBL" id="KAG7291716.1"/>
    </source>
</evidence>
<reference evidence="2" key="1">
    <citation type="submission" date="2023-02" db="EMBL/GenBank/DDBJ databases">
        <authorList>
            <person name="Palmer J.M."/>
        </authorList>
    </citation>
    <scope>NUCLEOTIDE SEQUENCE</scope>
    <source>
        <strain evidence="2">FW57</strain>
    </source>
</reference>
<comment type="caution">
    <text evidence="2">The sequence shown here is derived from an EMBL/GenBank/DDBJ whole genome shotgun (WGS) entry which is preliminary data.</text>
</comment>
<feature type="transmembrane region" description="Helical" evidence="1">
    <location>
        <begin position="112"/>
        <end position="132"/>
    </location>
</feature>
<sequence>MSMFLGSAGTGGISSSKDWLRGRADPDPLLPGRCGLGVRKVRSVIEPLLPRLRKPDWSRKGCEAVEATEALRRCVRFVCTSATRIGVVGRARRAAAAAAADKELFDSWRLKTAAAAVAALGFAVAAAVAWHVSSLVARLDTQRDAGEQGESNNKIENRSERHIQHDDLIEGWV</sequence>
<evidence type="ECO:0000256" key="1">
    <source>
        <dbReference type="SAM" id="Phobius"/>
    </source>
</evidence>
<keyword evidence="3" id="KW-1185">Reference proteome</keyword>
<dbReference type="Proteomes" id="UP001197093">
    <property type="component" value="Unassembled WGS sequence"/>
</dbReference>